<name>A0A6C0KKM4_9ZZZZ</name>
<evidence type="ECO:0000313" key="1">
    <source>
        <dbReference type="EMBL" id="QHU17347.1"/>
    </source>
</evidence>
<dbReference type="AlphaFoldDB" id="A0A6C0KKM4"/>
<organism evidence="1">
    <name type="scientific">viral metagenome</name>
    <dbReference type="NCBI Taxonomy" id="1070528"/>
    <lineage>
        <taxon>unclassified sequences</taxon>
        <taxon>metagenomes</taxon>
        <taxon>organismal metagenomes</taxon>
    </lineage>
</organism>
<reference evidence="1" key="1">
    <citation type="journal article" date="2020" name="Nature">
        <title>Giant virus diversity and host interactions through global metagenomics.</title>
        <authorList>
            <person name="Schulz F."/>
            <person name="Roux S."/>
            <person name="Paez-Espino D."/>
            <person name="Jungbluth S."/>
            <person name="Walsh D.A."/>
            <person name="Denef V.J."/>
            <person name="McMahon K.D."/>
            <person name="Konstantinidis K.T."/>
            <person name="Eloe-Fadrosh E.A."/>
            <person name="Kyrpides N.C."/>
            <person name="Woyke T."/>
        </authorList>
    </citation>
    <scope>NUCLEOTIDE SEQUENCE</scope>
    <source>
        <strain evidence="1">GVMAG-S-3300012000-57</strain>
    </source>
</reference>
<accession>A0A6C0KKM4</accession>
<proteinExistence type="predicted"/>
<dbReference type="EMBL" id="MN740901">
    <property type="protein sequence ID" value="QHU17347.1"/>
    <property type="molecule type" value="Genomic_DNA"/>
</dbReference>
<sequence length="557" mass="63444">MYPELTCDDNGVREYWREQIVLMYGSLETEQHTCLFRELLHSVWSDMVLRKLLYQMVAHTRDILHGKGERYLCYRMIYEWCLIDPVGGMKLLEMCVRDYGCWKDVKYFCEVVRSRSLLGKDDELINMAAKIMNIQLREDWYGDKVSLVCKWIPREKSAWGWLFDKMALQWCYMVNPHILRSARGDGYVRAITKCKMQYRKVLSALNRYVDVAEVKKCARTWSEIKPVTITVDGIVRQANAYLNVNNSMGDAVAGLGDHKGCCTDHKGCSADHKGCCTDHKGCCTDHKGCCTDHKGCCTDRHISSLHTKEFFKNGNYGNDTTFSNDKVHSFVPGDFVKRAIHLIELRKTETNLRVLQNILYQMELLNQLWNHFSKNVNAIDLSIVPVIDLSLSMNHMAMCHAIGLGCVVAAKSKVGYRVMVMDHTPTWIILDDMEFVDMVKTIVGASAMRTARNVQGVFDFFDAQTSTDIVGTGDVKFCFFSSGSCAKELSGRALFWNCCAHEETSHGGRIIGAGTNAYLLNRVFLYKKDNAFASIRAILEDPQYHKVGLLFDDVYSA</sequence>
<protein>
    <submittedName>
        <fullName evidence="1">Uncharacterized protein</fullName>
    </submittedName>
</protein>